<proteinExistence type="inferred from homology"/>
<keyword evidence="3 12" id="KW-0919">Taste</keyword>
<keyword evidence="6 13" id="KW-1133">Transmembrane helix</keyword>
<keyword evidence="16" id="KW-1185">Reference proteome</keyword>
<keyword evidence="4 12" id="KW-0716">Sensory transduction</keyword>
<evidence type="ECO:0000256" key="8">
    <source>
        <dbReference type="ARBA" id="ARBA00023136"/>
    </source>
</evidence>
<dbReference type="Ensembl" id="ENSLACT00000005160.1">
    <property type="protein sequence ID" value="ENSLACP00000005114.1"/>
    <property type="gene ID" value="ENSLACG00000004547.1"/>
</dbReference>
<dbReference type="PRINTS" id="PR00237">
    <property type="entry name" value="GPCRRHODOPSN"/>
</dbReference>
<feature type="transmembrane region" description="Helical" evidence="13">
    <location>
        <begin position="91"/>
        <end position="109"/>
    </location>
</feature>
<gene>
    <name evidence="15" type="primary">LOC102350677</name>
</gene>
<keyword evidence="9 12" id="KW-0675">Receptor</keyword>
<comment type="subcellular location">
    <subcellularLocation>
        <location evidence="1 12">Membrane</location>
        <topology evidence="1 12">Multi-pass membrane protein</topology>
    </subcellularLocation>
</comment>
<dbReference type="Gene3D" id="1.20.1070.10">
    <property type="entry name" value="Rhodopsin 7-helix transmembrane proteins"/>
    <property type="match status" value="1"/>
</dbReference>
<reference evidence="15" key="3">
    <citation type="submission" date="2025-09" db="UniProtKB">
        <authorList>
            <consortium name="Ensembl"/>
        </authorList>
    </citation>
    <scope>IDENTIFICATION</scope>
</reference>
<keyword evidence="7 12" id="KW-0297">G-protein coupled receptor</keyword>
<reference evidence="16" key="1">
    <citation type="submission" date="2011-08" db="EMBL/GenBank/DDBJ databases">
        <title>The draft genome of Latimeria chalumnae.</title>
        <authorList>
            <person name="Di Palma F."/>
            <person name="Alfoldi J."/>
            <person name="Johnson J."/>
            <person name="Berlin A."/>
            <person name="Gnerre S."/>
            <person name="Jaffe D."/>
            <person name="MacCallum I."/>
            <person name="Young S."/>
            <person name="Walker B.J."/>
            <person name="Lander E."/>
            <person name="Lindblad-Toh K."/>
        </authorList>
    </citation>
    <scope>NUCLEOTIDE SEQUENCE [LARGE SCALE GENOMIC DNA]</scope>
    <source>
        <strain evidence="16">Wild caught</strain>
    </source>
</reference>
<reference evidence="15" key="2">
    <citation type="submission" date="2025-08" db="UniProtKB">
        <authorList>
            <consortium name="Ensembl"/>
        </authorList>
    </citation>
    <scope>IDENTIFICATION</scope>
</reference>
<dbReference type="HOGENOM" id="CLU_072337_0_0_1"/>
<dbReference type="GO" id="GO:0033038">
    <property type="term" value="F:bitter taste receptor activity"/>
    <property type="evidence" value="ECO:0007669"/>
    <property type="project" value="InterPro"/>
</dbReference>
<feature type="transmembrane region" description="Helical" evidence="13">
    <location>
        <begin position="226"/>
        <end position="254"/>
    </location>
</feature>
<dbReference type="InParanoid" id="H3A643"/>
<dbReference type="Proteomes" id="UP000008672">
    <property type="component" value="Unassembled WGS sequence"/>
</dbReference>
<dbReference type="GO" id="GO:0016020">
    <property type="term" value="C:membrane"/>
    <property type="evidence" value="ECO:0007669"/>
    <property type="project" value="UniProtKB-SubCell"/>
</dbReference>
<dbReference type="PROSITE" id="PS50262">
    <property type="entry name" value="G_PROTEIN_RECEP_F1_2"/>
    <property type="match status" value="1"/>
</dbReference>
<evidence type="ECO:0000313" key="15">
    <source>
        <dbReference type="Ensembl" id="ENSLACP00000005114.1"/>
    </source>
</evidence>
<organism evidence="15 16">
    <name type="scientific">Latimeria chalumnae</name>
    <name type="common">Coelacanth</name>
    <dbReference type="NCBI Taxonomy" id="7897"/>
    <lineage>
        <taxon>Eukaryota</taxon>
        <taxon>Metazoa</taxon>
        <taxon>Chordata</taxon>
        <taxon>Craniata</taxon>
        <taxon>Vertebrata</taxon>
        <taxon>Euteleostomi</taxon>
        <taxon>Coelacanthiformes</taxon>
        <taxon>Coelacanthidae</taxon>
        <taxon>Latimeria</taxon>
    </lineage>
</organism>
<accession>H3A643</accession>
<evidence type="ECO:0000256" key="13">
    <source>
        <dbReference type="SAM" id="Phobius"/>
    </source>
</evidence>
<sequence>MAATDVIVQLVVELMIILIGLVGNVFIVVVHVSEYRRTKALQPNELIVAILAFFNILIQINLLIWFVVYLLNFCIYFGDDLYKVTDFMSVFLSKSSYWFTAYLCFYYCVKIIKVNWSCFNSLKQKISSVVKTLITCTLLGTIALSAPVVYYVKLNTNLSSISEICKVYYIDAHNEVYAAFLSVLTSFLPLAVMFISSTGIVVFLCRHSRNMTKNVTPGGTHNDAHTAVAIMLTCLIVLYIACTVTVFAANLLVVTIESDVLVAISFTSSIYSAGSSVILIIGTVKLRKNWVKL</sequence>
<evidence type="ECO:0000256" key="12">
    <source>
        <dbReference type="RuleBase" id="RU004424"/>
    </source>
</evidence>
<dbReference type="EMBL" id="AFYH01239163">
    <property type="status" value="NOT_ANNOTATED_CDS"/>
    <property type="molecule type" value="Genomic_DNA"/>
</dbReference>
<keyword evidence="10 12" id="KW-0807">Transducer</keyword>
<dbReference type="FunCoup" id="H3A643">
    <property type="interactions" value="246"/>
</dbReference>
<protein>
    <recommendedName>
        <fullName evidence="12">Taste receptor type 2</fullName>
    </recommendedName>
</protein>
<feature type="transmembrane region" description="Helical" evidence="13">
    <location>
        <begin position="176"/>
        <end position="205"/>
    </location>
</feature>
<dbReference type="InterPro" id="IPR017452">
    <property type="entry name" value="GPCR_Rhodpsn_7TM"/>
</dbReference>
<evidence type="ECO:0000256" key="7">
    <source>
        <dbReference type="ARBA" id="ARBA00023040"/>
    </source>
</evidence>
<dbReference type="AlphaFoldDB" id="H3A643"/>
<evidence type="ECO:0000256" key="1">
    <source>
        <dbReference type="ARBA" id="ARBA00004141"/>
    </source>
</evidence>
<evidence type="ECO:0000256" key="2">
    <source>
        <dbReference type="ARBA" id="ARBA00007376"/>
    </source>
</evidence>
<evidence type="ECO:0000256" key="6">
    <source>
        <dbReference type="ARBA" id="ARBA00022989"/>
    </source>
</evidence>
<feature type="transmembrane region" description="Helical" evidence="13">
    <location>
        <begin position="129"/>
        <end position="152"/>
    </location>
</feature>
<name>H3A643_LATCH</name>
<evidence type="ECO:0000313" key="16">
    <source>
        <dbReference type="Proteomes" id="UP000008672"/>
    </source>
</evidence>
<dbReference type="PANTHER" id="PTHR11394">
    <property type="entry name" value="TASTE RECEPTOR TYPE 2"/>
    <property type="match status" value="1"/>
</dbReference>
<feature type="domain" description="G-protein coupled receptors family 1 profile" evidence="14">
    <location>
        <begin position="23"/>
        <end position="280"/>
    </location>
</feature>
<evidence type="ECO:0000256" key="9">
    <source>
        <dbReference type="ARBA" id="ARBA00023170"/>
    </source>
</evidence>
<comment type="similarity">
    <text evidence="2 11">Belongs to the G-protein coupled receptor T2R family.</text>
</comment>
<evidence type="ECO:0000256" key="5">
    <source>
        <dbReference type="ARBA" id="ARBA00022692"/>
    </source>
</evidence>
<dbReference type="GeneTree" id="ENSGT01150000286961"/>
<dbReference type="InterPro" id="IPR007960">
    <property type="entry name" value="TAS2R"/>
</dbReference>
<dbReference type="PANTHER" id="PTHR11394:SF47">
    <property type="entry name" value="TASTE RECEPTOR TYPE 2 MEMBER 40"/>
    <property type="match status" value="1"/>
</dbReference>
<evidence type="ECO:0000259" key="14">
    <source>
        <dbReference type="PROSITE" id="PS50262"/>
    </source>
</evidence>
<keyword evidence="5 12" id="KW-0812">Transmembrane</keyword>
<dbReference type="Pfam" id="PF05296">
    <property type="entry name" value="TAS2R"/>
    <property type="match status" value="1"/>
</dbReference>
<feature type="transmembrane region" description="Helical" evidence="13">
    <location>
        <begin position="260"/>
        <end position="284"/>
    </location>
</feature>
<evidence type="ECO:0000256" key="11">
    <source>
        <dbReference type="RuleBase" id="RU004423"/>
    </source>
</evidence>
<evidence type="ECO:0000256" key="4">
    <source>
        <dbReference type="ARBA" id="ARBA00022606"/>
    </source>
</evidence>
<evidence type="ECO:0000256" key="10">
    <source>
        <dbReference type="ARBA" id="ARBA00023224"/>
    </source>
</evidence>
<dbReference type="InterPro" id="IPR000276">
    <property type="entry name" value="GPCR_Rhodpsn"/>
</dbReference>
<evidence type="ECO:0000256" key="3">
    <source>
        <dbReference type="ARBA" id="ARBA00022480"/>
    </source>
</evidence>
<keyword evidence="8 12" id="KW-0472">Membrane</keyword>
<feature type="transmembrane region" description="Helical" evidence="13">
    <location>
        <begin position="46"/>
        <end position="71"/>
    </location>
</feature>
<dbReference type="GO" id="GO:0004930">
    <property type="term" value="F:G protein-coupled receptor activity"/>
    <property type="evidence" value="ECO:0007669"/>
    <property type="project" value="UniProtKB-KW"/>
</dbReference>
<feature type="transmembrane region" description="Helical" evidence="13">
    <location>
        <begin position="6"/>
        <end position="34"/>
    </location>
</feature>
<dbReference type="SUPFAM" id="SSF81321">
    <property type="entry name" value="Family A G protein-coupled receptor-like"/>
    <property type="match status" value="1"/>
</dbReference>
<dbReference type="OMA" id="IANCSHP"/>